<comment type="caution">
    <text evidence="3">The sequence shown here is derived from an EMBL/GenBank/DDBJ whole genome shotgun (WGS) entry which is preliminary data.</text>
</comment>
<dbReference type="SMART" id="SM00271">
    <property type="entry name" value="DnaJ"/>
    <property type="match status" value="1"/>
</dbReference>
<feature type="region of interest" description="Disordered" evidence="1">
    <location>
        <begin position="64"/>
        <end position="119"/>
    </location>
</feature>
<proteinExistence type="predicted"/>
<name>A0A7W7Y3K4_9BACT</name>
<dbReference type="AlphaFoldDB" id="A0A7W7Y3K4"/>
<dbReference type="CDD" id="cd06257">
    <property type="entry name" value="DnaJ"/>
    <property type="match status" value="1"/>
</dbReference>
<keyword evidence="4" id="KW-1185">Reference proteome</keyword>
<dbReference type="Proteomes" id="UP000528322">
    <property type="component" value="Unassembled WGS sequence"/>
</dbReference>
<protein>
    <recommendedName>
        <fullName evidence="2">J domain-containing protein</fullName>
    </recommendedName>
</protein>
<evidence type="ECO:0000256" key="1">
    <source>
        <dbReference type="SAM" id="MobiDB-lite"/>
    </source>
</evidence>
<sequence>MFRYARESKRLLGVDHTNSTAQIKAAFRTCVKKYHPDVLGNTPSSVRYFQNINRVYSELLQYKATAPQEPATNESRTRRTQRNTTDQKSSTNSYRSQSNSRTQNKRARTAQRSNADTREQAMLKKVQKIKKSSFSVDTVVAAMGVEALIMRCEFSDNYYVKREAIKALIHKGNSQGVQGILYLQKSGDTDAREIIEEILYASDGRFRRMMDEGEGKANPFFSWIGRLVNGIVRVFDSSVRPSTDP</sequence>
<evidence type="ECO:0000259" key="2">
    <source>
        <dbReference type="PROSITE" id="PS50076"/>
    </source>
</evidence>
<dbReference type="SUPFAM" id="SSF46565">
    <property type="entry name" value="Chaperone J-domain"/>
    <property type="match status" value="1"/>
</dbReference>
<dbReference type="EMBL" id="JACHID010000003">
    <property type="protein sequence ID" value="MBB5021383.1"/>
    <property type="molecule type" value="Genomic_DNA"/>
</dbReference>
<dbReference type="Pfam" id="PF00226">
    <property type="entry name" value="DnaJ"/>
    <property type="match status" value="1"/>
</dbReference>
<dbReference type="PROSITE" id="PS50076">
    <property type="entry name" value="DNAJ_2"/>
    <property type="match status" value="1"/>
</dbReference>
<evidence type="ECO:0000313" key="4">
    <source>
        <dbReference type="Proteomes" id="UP000528322"/>
    </source>
</evidence>
<dbReference type="InterPro" id="IPR001623">
    <property type="entry name" value="DnaJ_domain"/>
</dbReference>
<feature type="domain" description="J" evidence="2">
    <location>
        <begin position="7"/>
        <end position="89"/>
    </location>
</feature>
<evidence type="ECO:0000313" key="3">
    <source>
        <dbReference type="EMBL" id="MBB5021383.1"/>
    </source>
</evidence>
<reference evidence="3 4" key="1">
    <citation type="submission" date="2020-08" db="EMBL/GenBank/DDBJ databases">
        <title>Genomic Encyclopedia of Type Strains, Phase IV (KMG-IV): sequencing the most valuable type-strain genomes for metagenomic binning, comparative biology and taxonomic classification.</title>
        <authorList>
            <person name="Goeker M."/>
        </authorList>
    </citation>
    <scope>NUCLEOTIDE SEQUENCE [LARGE SCALE GENOMIC DNA]</scope>
    <source>
        <strain evidence="3 4">DSM 22071</strain>
    </source>
</reference>
<gene>
    <name evidence="3" type="ORF">HNR37_000692</name>
</gene>
<dbReference type="RefSeq" id="WP_183729972.1">
    <property type="nucleotide sequence ID" value="NZ_JACHID010000003.1"/>
</dbReference>
<dbReference type="InterPro" id="IPR036869">
    <property type="entry name" value="J_dom_sf"/>
</dbReference>
<dbReference type="Gene3D" id="1.10.287.110">
    <property type="entry name" value="DnaJ domain"/>
    <property type="match status" value="1"/>
</dbReference>
<accession>A0A7W7Y3K4</accession>
<organism evidence="3 4">
    <name type="scientific">Desulfurispira natronophila</name>
    <dbReference type="NCBI Taxonomy" id="682562"/>
    <lineage>
        <taxon>Bacteria</taxon>
        <taxon>Pseudomonadati</taxon>
        <taxon>Chrysiogenota</taxon>
        <taxon>Chrysiogenia</taxon>
        <taxon>Chrysiogenales</taxon>
        <taxon>Chrysiogenaceae</taxon>
        <taxon>Desulfurispira</taxon>
    </lineage>
</organism>
<feature type="compositionally biased region" description="Low complexity" evidence="1">
    <location>
        <begin position="89"/>
        <end position="102"/>
    </location>
</feature>